<evidence type="ECO:0000313" key="2">
    <source>
        <dbReference type="Proteomes" id="UP000008206"/>
    </source>
</evidence>
<dbReference type="KEGG" id="cyj:Cyan7822_6290"/>
<keyword evidence="1" id="KW-0614">Plasmid</keyword>
<reference evidence="2" key="1">
    <citation type="journal article" date="2011" name="MBio">
        <title>Novel metabolic attributes of the genus Cyanothece, comprising a group of unicellular nitrogen-fixing Cyanobacteria.</title>
        <authorList>
            <person name="Bandyopadhyay A."/>
            <person name="Elvitigala T."/>
            <person name="Welsh E."/>
            <person name="Stockel J."/>
            <person name="Liberton M."/>
            <person name="Min H."/>
            <person name="Sherman L.A."/>
            <person name="Pakrasi H.B."/>
        </authorList>
    </citation>
    <scope>NUCLEOTIDE SEQUENCE [LARGE SCALE GENOMIC DNA]</scope>
    <source>
        <strain evidence="2">PCC 7822</strain>
        <plasmid evidence="2">Cy782202</plasmid>
    </source>
</reference>
<name>E0UMB0_GLOV7</name>
<dbReference type="AlphaFoldDB" id="E0UMB0"/>
<dbReference type="Proteomes" id="UP000008206">
    <property type="component" value="Plasmid Cy782202"/>
</dbReference>
<dbReference type="EMBL" id="CP002200">
    <property type="protein sequence ID" value="ADN18090.1"/>
    <property type="molecule type" value="Genomic_DNA"/>
</dbReference>
<sequence length="295" mass="34356">MEGETYNNSGNISQEEKIQNLVIIGGEKGGTGKSYVCKHLIAYLIRHSTEEDKWLNRITVYDADPSVDDVYQIYQNYPWMLKLEFTDNKYRISESLEILESNIKPLVIINLPSNVQKNFDNAFEQFGLFQEEIQHKFYETTYFFFISDGSFQSTKLFLEHLKRYQGKNFIKTVLILNEGQNGQSDSFKYLESVDSKQAKSFLEEINRNKIPVLTFPELSPALRYQLEDSLSQGESFDNLINGGDKLTVLKRSNLNQYIKKIDLVFNLIIGNPEWIKYTELTESLNYKDNQLPIQK</sequence>
<evidence type="ECO:0000313" key="1">
    <source>
        <dbReference type="EMBL" id="ADN18090.1"/>
    </source>
</evidence>
<keyword evidence="2" id="KW-1185">Reference proteome</keyword>
<geneLocation type="plasmid" evidence="1 2">
    <name>Cy782202</name>
</geneLocation>
<proteinExistence type="predicted"/>
<protein>
    <recommendedName>
        <fullName evidence="3">Mobilization protein MobD-like protein</fullName>
    </recommendedName>
</protein>
<dbReference type="HOGENOM" id="CLU_942397_0_0_3"/>
<organism evidence="1 2">
    <name type="scientific">Gloeothece verrucosa (strain PCC 7822)</name>
    <name type="common">Cyanothece sp. (strain PCC 7822)</name>
    <dbReference type="NCBI Taxonomy" id="497965"/>
    <lineage>
        <taxon>Bacteria</taxon>
        <taxon>Bacillati</taxon>
        <taxon>Cyanobacteriota</taxon>
        <taxon>Cyanophyceae</taxon>
        <taxon>Oscillatoriophycideae</taxon>
        <taxon>Chroococcales</taxon>
        <taxon>Aphanothecaceae</taxon>
        <taxon>Gloeothece</taxon>
        <taxon>Gloeothece verrucosa</taxon>
    </lineage>
</organism>
<accession>E0UMB0</accession>
<evidence type="ECO:0008006" key="3">
    <source>
        <dbReference type="Google" id="ProtNLM"/>
    </source>
</evidence>
<gene>
    <name evidence="1" type="ordered locus">Cyan7822_6290</name>
</gene>